<keyword evidence="5 9" id="KW-0812">Transmembrane</keyword>
<reference evidence="11 12" key="1">
    <citation type="submission" date="2015-06" db="EMBL/GenBank/DDBJ databases">
        <title>Draft genome of the ant-associated black yeast Phialophora attae CBS 131958.</title>
        <authorList>
            <person name="Moreno L.F."/>
            <person name="Stielow B.J."/>
            <person name="de Hoog S."/>
            <person name="Vicente V.A."/>
            <person name="Weiss V.A."/>
            <person name="de Vries M."/>
            <person name="Cruz L.M."/>
            <person name="Souza E.M."/>
        </authorList>
    </citation>
    <scope>NUCLEOTIDE SEQUENCE [LARGE SCALE GENOMIC DNA]</scope>
    <source>
        <strain evidence="11 12">CBS 131958</strain>
    </source>
</reference>
<dbReference type="InterPro" id="IPR004853">
    <property type="entry name" value="Sugar_P_trans_dom"/>
</dbReference>
<dbReference type="VEuPathDB" id="FungiDB:AB675_2043"/>
<evidence type="ECO:0000256" key="2">
    <source>
        <dbReference type="ARBA" id="ARBA00004477"/>
    </source>
</evidence>
<dbReference type="RefSeq" id="XP_018002825.1">
    <property type="nucleotide sequence ID" value="XM_018141983.1"/>
</dbReference>
<feature type="transmembrane region" description="Helical" evidence="9">
    <location>
        <begin position="313"/>
        <end position="331"/>
    </location>
</feature>
<feature type="transmembrane region" description="Helical" evidence="9">
    <location>
        <begin position="225"/>
        <end position="244"/>
    </location>
</feature>
<evidence type="ECO:0000256" key="9">
    <source>
        <dbReference type="SAM" id="Phobius"/>
    </source>
</evidence>
<comment type="caution">
    <text evidence="11">The sequence shown here is derived from an EMBL/GenBank/DDBJ whole genome shotgun (WGS) entry which is preliminary data.</text>
</comment>
<keyword evidence="12" id="KW-1185">Reference proteome</keyword>
<dbReference type="Pfam" id="PF03151">
    <property type="entry name" value="TPT"/>
    <property type="match status" value="1"/>
</dbReference>
<comment type="subcellular location">
    <subcellularLocation>
        <location evidence="2">Endoplasmic reticulum membrane</location>
        <topology evidence="2">Multi-pass membrane protein</topology>
    </subcellularLocation>
</comment>
<gene>
    <name evidence="11" type="ORF">AB675_2043</name>
</gene>
<evidence type="ECO:0000256" key="4">
    <source>
        <dbReference type="ARBA" id="ARBA00011182"/>
    </source>
</evidence>
<dbReference type="Proteomes" id="UP000038010">
    <property type="component" value="Unassembled WGS sequence"/>
</dbReference>
<evidence type="ECO:0000256" key="8">
    <source>
        <dbReference type="SAM" id="MobiDB-lite"/>
    </source>
</evidence>
<keyword evidence="7 9" id="KW-0472">Membrane</keyword>
<dbReference type="GeneID" id="28733862"/>
<evidence type="ECO:0000256" key="5">
    <source>
        <dbReference type="ARBA" id="ARBA00022692"/>
    </source>
</evidence>
<feature type="region of interest" description="Disordered" evidence="8">
    <location>
        <begin position="1"/>
        <end position="36"/>
    </location>
</feature>
<comment type="similarity">
    <text evidence="3">Belongs to the TPT transporter family. SLC35D subfamily.</text>
</comment>
<evidence type="ECO:0000313" key="12">
    <source>
        <dbReference type="Proteomes" id="UP000038010"/>
    </source>
</evidence>
<evidence type="ECO:0000256" key="1">
    <source>
        <dbReference type="ARBA" id="ARBA00003420"/>
    </source>
</evidence>
<feature type="transmembrane region" description="Helical" evidence="9">
    <location>
        <begin position="108"/>
        <end position="125"/>
    </location>
</feature>
<feature type="transmembrane region" description="Helical" evidence="9">
    <location>
        <begin position="131"/>
        <end position="155"/>
    </location>
</feature>
<dbReference type="OrthoDB" id="6418713at2759"/>
<evidence type="ECO:0000256" key="3">
    <source>
        <dbReference type="ARBA" id="ARBA00010425"/>
    </source>
</evidence>
<comment type="function">
    <text evidence="1">Involved in the import of GDP-mannose from the cytoplasm into the Golgi lumen.</text>
</comment>
<evidence type="ECO:0000313" key="11">
    <source>
        <dbReference type="EMBL" id="KPI42862.1"/>
    </source>
</evidence>
<proteinExistence type="inferred from homology"/>
<keyword evidence="6 9" id="KW-1133">Transmembrane helix</keyword>
<feature type="domain" description="Sugar phosphate transporter" evidence="10">
    <location>
        <begin position="42"/>
        <end position="329"/>
    </location>
</feature>
<dbReference type="EMBL" id="LFJN01000006">
    <property type="protein sequence ID" value="KPI42862.1"/>
    <property type="molecule type" value="Genomic_DNA"/>
</dbReference>
<feature type="transmembrane region" description="Helical" evidence="9">
    <location>
        <begin position="42"/>
        <end position="63"/>
    </location>
</feature>
<comment type="subunit">
    <text evidence="4">Homooligomer.</text>
</comment>
<dbReference type="AlphaFoldDB" id="A0A0N1HDZ8"/>
<dbReference type="GO" id="GO:0005789">
    <property type="term" value="C:endoplasmic reticulum membrane"/>
    <property type="evidence" value="ECO:0007669"/>
    <property type="project" value="UniProtKB-SubCell"/>
</dbReference>
<accession>A0A0N1HDZ8</accession>
<organism evidence="11 12">
    <name type="scientific">Cyphellophora attinorum</name>
    <dbReference type="NCBI Taxonomy" id="1664694"/>
    <lineage>
        <taxon>Eukaryota</taxon>
        <taxon>Fungi</taxon>
        <taxon>Dikarya</taxon>
        <taxon>Ascomycota</taxon>
        <taxon>Pezizomycotina</taxon>
        <taxon>Eurotiomycetes</taxon>
        <taxon>Chaetothyriomycetidae</taxon>
        <taxon>Chaetothyriales</taxon>
        <taxon>Cyphellophoraceae</taxon>
        <taxon>Cyphellophora</taxon>
    </lineage>
</organism>
<feature type="compositionally biased region" description="Basic and acidic residues" evidence="8">
    <location>
        <begin position="1"/>
        <end position="10"/>
    </location>
</feature>
<feature type="transmembrane region" description="Helical" evidence="9">
    <location>
        <begin position="360"/>
        <end position="382"/>
    </location>
</feature>
<feature type="transmembrane region" description="Helical" evidence="9">
    <location>
        <begin position="75"/>
        <end position="96"/>
    </location>
</feature>
<evidence type="ECO:0000259" key="10">
    <source>
        <dbReference type="Pfam" id="PF03151"/>
    </source>
</evidence>
<evidence type="ECO:0000256" key="7">
    <source>
        <dbReference type="ARBA" id="ARBA00023136"/>
    </source>
</evidence>
<protein>
    <submittedName>
        <fullName evidence="11">Putative sugar phosphate/phosphate translocator</fullName>
    </submittedName>
</protein>
<name>A0A0N1HDZ8_9EURO</name>
<evidence type="ECO:0000256" key="6">
    <source>
        <dbReference type="ARBA" id="ARBA00022989"/>
    </source>
</evidence>
<dbReference type="PANTHER" id="PTHR11132">
    <property type="entry name" value="SOLUTE CARRIER FAMILY 35"/>
    <property type="match status" value="1"/>
</dbReference>
<feature type="transmembrane region" description="Helical" evidence="9">
    <location>
        <begin position="259"/>
        <end position="280"/>
    </location>
</feature>
<dbReference type="InterPro" id="IPR050186">
    <property type="entry name" value="TPT_transporter"/>
</dbReference>
<sequence>MSDTEKKVRVSGEQQRPAEAALPTTSPIAEKAEPPKPSLHPAAYVVTWIGFSGGVILFNKWLLDTLGFHFPISLTAWHMIFATIMTQILARTTTLLDGRKTVKMTGRVYMRAILPIGFFFSLSLICGNQAYLYLSVAFIQMLKATMPVAVLIASWSLGVAPVNLKQLGNVSFIVVGVVIASIGEIEFNLTGFLYQAGGITFEATRLVMVQRLLSSAEFKMDPLVSLYYFAPVCAVMNSLVALALEVPKMTMKNIFDVGLVMLVANAMVAFLLNVSVVFLIGKTSSLVLTLCGILKDILLVMCSMLIWGTQVSLTQFFGYSIALGGLLYYKLGADQLKQHVSQAGRSWAEFGANRPVARKLVIGGLVFTTILILLGGLGPTVAPGQTQSLKDYLSSAGLPGR</sequence>
<feature type="transmembrane region" description="Helical" evidence="9">
    <location>
        <begin position="167"/>
        <end position="185"/>
    </location>
</feature>